<feature type="signal peptide" evidence="2">
    <location>
        <begin position="1"/>
        <end position="30"/>
    </location>
</feature>
<protein>
    <submittedName>
        <fullName evidence="3">Uncharacterized protein</fullName>
    </submittedName>
</protein>
<dbReference type="PROSITE" id="PS51257">
    <property type="entry name" value="PROKAR_LIPOPROTEIN"/>
    <property type="match status" value="1"/>
</dbReference>
<reference evidence="4" key="3">
    <citation type="submission" date="2024-03" db="EMBL/GenBank/DDBJ databases">
        <authorList>
            <person name="Bromfield E.S.P."/>
            <person name="Cloutier S."/>
        </authorList>
    </citation>
    <scope>NUCLEOTIDE SEQUENCE</scope>
    <source>
        <strain evidence="4">5S5</strain>
    </source>
</reference>
<dbReference type="EMBL" id="CP147711">
    <property type="protein sequence ID" value="WXC76905.1"/>
    <property type="molecule type" value="Genomic_DNA"/>
</dbReference>
<reference evidence="4" key="2">
    <citation type="journal article" date="2021" name="Int. J. Syst. Evol. Microbiol.">
        <title>Bradyrhizobium septentrionale sp. nov. (sv. septentrionale) and Bradyrhizobium quebecense sp. nov. (sv. septentrionale) associated with legumes native to Canada possess rearranged symbiosis genes and numerous insertion sequences.</title>
        <authorList>
            <person name="Bromfield E.S.P."/>
            <person name="Cloutier S."/>
        </authorList>
    </citation>
    <scope>NUCLEOTIDE SEQUENCE</scope>
    <source>
        <strain evidence="4">5S5</strain>
    </source>
</reference>
<keyword evidence="2" id="KW-0732">Signal</keyword>
<evidence type="ECO:0000256" key="2">
    <source>
        <dbReference type="SAM" id="SignalP"/>
    </source>
</evidence>
<evidence type="ECO:0000313" key="5">
    <source>
        <dbReference type="Proteomes" id="UP001432046"/>
    </source>
</evidence>
<evidence type="ECO:0000313" key="4">
    <source>
        <dbReference type="EMBL" id="WXC76905.1"/>
    </source>
</evidence>
<accession>A0A973W0T9</accession>
<organism evidence="3">
    <name type="scientific">Bradyrhizobium septentrionale</name>
    <dbReference type="NCBI Taxonomy" id="1404411"/>
    <lineage>
        <taxon>Bacteria</taxon>
        <taxon>Pseudomonadati</taxon>
        <taxon>Pseudomonadota</taxon>
        <taxon>Alphaproteobacteria</taxon>
        <taxon>Hyphomicrobiales</taxon>
        <taxon>Nitrobacteraceae</taxon>
        <taxon>Bradyrhizobium</taxon>
    </lineage>
</organism>
<reference evidence="3" key="1">
    <citation type="submission" date="2020-06" db="EMBL/GenBank/DDBJ databases">
        <title>Whole Genome Sequence of Bradyrhizobium sp. Strain 1S1.</title>
        <authorList>
            <person name="Bromfield E.S.P."/>
            <person name="Cloutier S."/>
        </authorList>
    </citation>
    <scope>NUCLEOTIDE SEQUENCE [LARGE SCALE GENOMIC DNA]</scope>
    <source>
        <strain evidence="3">1S1</strain>
    </source>
</reference>
<dbReference type="RefSeq" id="WP_166204543.1">
    <property type="nucleotide sequence ID" value="NZ_CP088285.1"/>
</dbReference>
<evidence type="ECO:0000313" key="3">
    <source>
        <dbReference type="EMBL" id="NVI45144.1"/>
    </source>
</evidence>
<proteinExistence type="predicted"/>
<dbReference type="EMBL" id="JAAOLE020000001">
    <property type="protein sequence ID" value="NVI45144.1"/>
    <property type="molecule type" value="Genomic_DNA"/>
</dbReference>
<feature type="region of interest" description="Disordered" evidence="1">
    <location>
        <begin position="155"/>
        <end position="186"/>
    </location>
</feature>
<dbReference type="Proteomes" id="UP001432046">
    <property type="component" value="Chromosome"/>
</dbReference>
<gene>
    <name evidence="3" type="ORF">HAP48_019720</name>
    <name evidence="4" type="ORF">WDK88_25905</name>
</gene>
<sequence>MSIVRDGTFSRKSLLALLVLAPGLAGCSSASDIFSRDADWFSRPGRVFIRNISIESPPLTPDKPVTNDDLVSADGGCPGMVPPAGAAGANALADGAAAAPPPQPSGGSVALGHTECDVVRGIGAPDSVNLSSGPGGERVAVVTWSRGARAGIYTFSSGRLTSVERGPDPAPEPKAVKPKKKKTAHS</sequence>
<feature type="chain" id="PRO_5036833940" evidence="2">
    <location>
        <begin position="31"/>
        <end position="186"/>
    </location>
</feature>
<keyword evidence="5" id="KW-1185">Reference proteome</keyword>
<name>A0A973W0T9_9BRAD</name>
<feature type="compositionally biased region" description="Basic residues" evidence="1">
    <location>
        <begin position="176"/>
        <end position="186"/>
    </location>
</feature>
<dbReference type="AlphaFoldDB" id="A0A973W0T9"/>
<evidence type="ECO:0000256" key="1">
    <source>
        <dbReference type="SAM" id="MobiDB-lite"/>
    </source>
</evidence>